<keyword evidence="5" id="KW-0539">Nucleus</keyword>
<dbReference type="Pfam" id="PF01000">
    <property type="entry name" value="RNA_pol_A_bac"/>
    <property type="match status" value="1"/>
</dbReference>
<dbReference type="PANTHER" id="PTHR11800:SF13">
    <property type="entry name" value="DNA-DIRECTED RNA POLYMERASES I AND III SUBUNIT RPAC1"/>
    <property type="match status" value="1"/>
</dbReference>
<keyword evidence="4" id="KW-0804">Transcription</keyword>
<dbReference type="SMART" id="SM00662">
    <property type="entry name" value="RPOLD"/>
    <property type="match status" value="1"/>
</dbReference>
<dbReference type="SUPFAM" id="SSF56553">
    <property type="entry name" value="Insert subdomain of RNA polymerase alpha subunit"/>
    <property type="match status" value="1"/>
</dbReference>
<dbReference type="HAMAP" id="MF_00320">
    <property type="entry name" value="RNApol_arch_Rpo3"/>
    <property type="match status" value="1"/>
</dbReference>
<dbReference type="AlphaFoldDB" id="A0A4P9X5X3"/>
<evidence type="ECO:0000256" key="4">
    <source>
        <dbReference type="ARBA" id="ARBA00023163"/>
    </source>
</evidence>
<keyword evidence="9" id="KW-1185">Reference proteome</keyword>
<protein>
    <recommendedName>
        <fullName evidence="2">DNA-directed RNA polymerases I and III subunit RPAC1</fullName>
    </recommendedName>
</protein>
<feature type="domain" description="DNA-directed RNA polymerase RpoA/D/Rpb3-type" evidence="7">
    <location>
        <begin position="61"/>
        <end position="342"/>
    </location>
</feature>
<dbReference type="GO" id="GO:0003899">
    <property type="term" value="F:DNA-directed RNA polymerase activity"/>
    <property type="evidence" value="ECO:0007669"/>
    <property type="project" value="InterPro"/>
</dbReference>
<dbReference type="InterPro" id="IPR033901">
    <property type="entry name" value="RNAPI/III_AC40"/>
</dbReference>
<dbReference type="PANTHER" id="PTHR11800">
    <property type="entry name" value="DNA-DIRECTED RNA POLYMERASE"/>
    <property type="match status" value="1"/>
</dbReference>
<dbReference type="GO" id="GO:0005666">
    <property type="term" value="C:RNA polymerase III complex"/>
    <property type="evidence" value="ECO:0007669"/>
    <property type="project" value="TreeGrafter"/>
</dbReference>
<dbReference type="STRING" id="1555241.A0A4P9X5X3"/>
<proteinExistence type="inferred from homology"/>
<dbReference type="EMBL" id="ML014210">
    <property type="protein sequence ID" value="RKP00553.1"/>
    <property type="molecule type" value="Genomic_DNA"/>
</dbReference>
<dbReference type="GO" id="GO:0005736">
    <property type="term" value="C:RNA polymerase I complex"/>
    <property type="evidence" value="ECO:0007669"/>
    <property type="project" value="TreeGrafter"/>
</dbReference>
<dbReference type="GO" id="GO:0055029">
    <property type="term" value="C:nuclear DNA-directed RNA polymerase complex"/>
    <property type="evidence" value="ECO:0007669"/>
    <property type="project" value="UniProtKB-ARBA"/>
</dbReference>
<dbReference type="Gene3D" id="3.30.1360.10">
    <property type="entry name" value="RNA polymerase, RBP11-like subunit"/>
    <property type="match status" value="1"/>
</dbReference>
<gene>
    <name evidence="8" type="ORF">CXG81DRAFT_13100</name>
</gene>
<evidence type="ECO:0000256" key="2">
    <source>
        <dbReference type="ARBA" id="ARBA00022083"/>
    </source>
</evidence>
<organism evidence="8 9">
    <name type="scientific">Caulochytrium protostelioides</name>
    <dbReference type="NCBI Taxonomy" id="1555241"/>
    <lineage>
        <taxon>Eukaryota</taxon>
        <taxon>Fungi</taxon>
        <taxon>Fungi incertae sedis</taxon>
        <taxon>Chytridiomycota</taxon>
        <taxon>Chytridiomycota incertae sedis</taxon>
        <taxon>Chytridiomycetes</taxon>
        <taxon>Caulochytriales</taxon>
        <taxon>Caulochytriaceae</taxon>
        <taxon>Caulochytrium</taxon>
    </lineage>
</organism>
<comment type="similarity">
    <text evidence="6">Belongs to the archaeal Rpo3/eukaryotic RPB3 RNA polymerase subunit family.</text>
</comment>
<evidence type="ECO:0000256" key="3">
    <source>
        <dbReference type="ARBA" id="ARBA00022478"/>
    </source>
</evidence>
<evidence type="ECO:0000256" key="5">
    <source>
        <dbReference type="ARBA" id="ARBA00023242"/>
    </source>
</evidence>
<dbReference type="Pfam" id="PF01193">
    <property type="entry name" value="RNA_pol_L"/>
    <property type="match status" value="1"/>
</dbReference>
<dbReference type="InterPro" id="IPR022842">
    <property type="entry name" value="RNAP_Rpo3/Rpb3/RPAC1"/>
</dbReference>
<dbReference type="InterPro" id="IPR011262">
    <property type="entry name" value="DNA-dir_RNA_pol_insert"/>
</dbReference>
<dbReference type="InterPro" id="IPR036643">
    <property type="entry name" value="RNApol_insert_sf"/>
</dbReference>
<dbReference type="InterPro" id="IPR050518">
    <property type="entry name" value="Rpo3/RPB3_RNA_Pol_subunit"/>
</dbReference>
<name>A0A4P9X5X3_9FUNG</name>
<sequence>MSPTELKRSRVQLHADHVSNVSSMDFPGTVTTGDGDDDLSWSLDRFKQSFDINITSLDPMTLTFDMINVDASIANAFRRIMISEIPTLAIERVYVAENTGVMQDEVLAHRLGLIPIRADARLFEYFDPASQTATDLNTVVLNIDARCERNPAAPDDTVDPYQKYTHFAVTSADMTWVPQGFQAEAFAVNPIEPVTRDILITKLRPGQAVKCELHCQKGIGKSHAKWSPVATASYRLLPEITLLQPIVGAAETEAFRKCFPEGVIGVAKNADGEPEAYVKNPRLDTMSREVLRHPQFADKVRLTRVRNHFLYTVESTGIYDPHVIVAQAADVLIEKCKAMRKALVEVTQLGVEV</sequence>
<reference evidence="9" key="1">
    <citation type="journal article" date="2018" name="Nat. Microbiol.">
        <title>Leveraging single-cell genomics to expand the fungal tree of life.</title>
        <authorList>
            <person name="Ahrendt S.R."/>
            <person name="Quandt C.A."/>
            <person name="Ciobanu D."/>
            <person name="Clum A."/>
            <person name="Salamov A."/>
            <person name="Andreopoulos B."/>
            <person name="Cheng J.F."/>
            <person name="Woyke T."/>
            <person name="Pelin A."/>
            <person name="Henrissat B."/>
            <person name="Reynolds N.K."/>
            <person name="Benny G.L."/>
            <person name="Smith M.E."/>
            <person name="James T.Y."/>
            <person name="Grigoriev I.V."/>
        </authorList>
    </citation>
    <scope>NUCLEOTIDE SEQUENCE [LARGE SCALE GENOMIC DNA]</scope>
    <source>
        <strain evidence="9">ATCC 52028</strain>
    </source>
</reference>
<evidence type="ECO:0000313" key="9">
    <source>
        <dbReference type="Proteomes" id="UP000274922"/>
    </source>
</evidence>
<evidence type="ECO:0000256" key="1">
    <source>
        <dbReference type="ARBA" id="ARBA00004123"/>
    </source>
</evidence>
<dbReference type="CDD" id="cd07032">
    <property type="entry name" value="RNAP_I_II_AC40"/>
    <property type="match status" value="1"/>
</dbReference>
<evidence type="ECO:0000313" key="8">
    <source>
        <dbReference type="EMBL" id="RKP00553.1"/>
    </source>
</evidence>
<dbReference type="GO" id="GO:0006351">
    <property type="term" value="P:DNA-templated transcription"/>
    <property type="evidence" value="ECO:0007669"/>
    <property type="project" value="InterPro"/>
</dbReference>
<dbReference type="Proteomes" id="UP000274922">
    <property type="component" value="Unassembled WGS sequence"/>
</dbReference>
<dbReference type="OrthoDB" id="270173at2759"/>
<dbReference type="GO" id="GO:0046983">
    <property type="term" value="F:protein dimerization activity"/>
    <property type="evidence" value="ECO:0007669"/>
    <property type="project" value="InterPro"/>
</dbReference>
<comment type="subcellular location">
    <subcellularLocation>
        <location evidence="1">Nucleus</location>
    </subcellularLocation>
</comment>
<evidence type="ECO:0000256" key="6">
    <source>
        <dbReference type="ARBA" id="ARBA00025804"/>
    </source>
</evidence>
<dbReference type="FunFam" id="2.170.120.12:FF:000003">
    <property type="entry name" value="Dna-directed rna polymerases i and iii subunit"/>
    <property type="match status" value="1"/>
</dbReference>
<dbReference type="InterPro" id="IPR036603">
    <property type="entry name" value="RBP11-like"/>
</dbReference>
<dbReference type="Gene3D" id="2.170.120.12">
    <property type="entry name" value="DNA-directed RNA polymerase, insert domain"/>
    <property type="match status" value="1"/>
</dbReference>
<accession>A0A4P9X5X3</accession>
<dbReference type="SUPFAM" id="SSF55257">
    <property type="entry name" value="RBP11-like subunits of RNA polymerase"/>
    <property type="match status" value="1"/>
</dbReference>
<dbReference type="InterPro" id="IPR011263">
    <property type="entry name" value="DNA-dir_RNA_pol_RpoA/D/Rpb3"/>
</dbReference>
<keyword evidence="3" id="KW-0240">DNA-directed RNA polymerase</keyword>
<evidence type="ECO:0000259" key="7">
    <source>
        <dbReference type="SMART" id="SM00662"/>
    </source>
</evidence>